<evidence type="ECO:0000259" key="1">
    <source>
        <dbReference type="Pfam" id="PF00496"/>
    </source>
</evidence>
<dbReference type="EMBL" id="UINC01122418">
    <property type="protein sequence ID" value="SVC98218.1"/>
    <property type="molecule type" value="Genomic_DNA"/>
</dbReference>
<dbReference type="AlphaFoldDB" id="A0A382RML7"/>
<dbReference type="Pfam" id="PF00496">
    <property type="entry name" value="SBP_bac_5"/>
    <property type="match status" value="1"/>
</dbReference>
<proteinExistence type="predicted"/>
<dbReference type="Gene3D" id="3.10.105.10">
    <property type="entry name" value="Dipeptide-binding Protein, Domain 3"/>
    <property type="match status" value="1"/>
</dbReference>
<organism evidence="2">
    <name type="scientific">marine metagenome</name>
    <dbReference type="NCBI Taxonomy" id="408172"/>
    <lineage>
        <taxon>unclassified sequences</taxon>
        <taxon>metagenomes</taxon>
        <taxon>ecological metagenomes</taxon>
    </lineage>
</organism>
<name>A0A382RML7_9ZZZZ</name>
<protein>
    <recommendedName>
        <fullName evidence="1">Solute-binding protein family 5 domain-containing protein</fullName>
    </recommendedName>
</protein>
<sequence length="237" mass="27649">SSRYFEPEFARAYADFDTAAANRLFDEMGMIDRNGDDIREGTDGKELSMTLEYTLGETPKQETVELVTAHWREVGIQVNRKQISGALQSTRANAGLMDLAIWHADRNADILFPHEPFWYVPMHNGQEPMLFSRWARWYLTQGAQGWEPPEDVKQLIAWWEILRRTPDLDERIDMGKRILRSQAENVWSIGVLGLGPHPVVVKNELKNVPPHGYWGWDSWWAWPYYPETWYLDPAERS</sequence>
<reference evidence="2" key="1">
    <citation type="submission" date="2018-05" db="EMBL/GenBank/DDBJ databases">
        <authorList>
            <person name="Lanie J.A."/>
            <person name="Ng W.-L."/>
            <person name="Kazmierczak K.M."/>
            <person name="Andrzejewski T.M."/>
            <person name="Davidsen T.M."/>
            <person name="Wayne K.J."/>
            <person name="Tettelin H."/>
            <person name="Glass J.I."/>
            <person name="Rusch D."/>
            <person name="Podicherti R."/>
            <person name="Tsui H.-C.T."/>
            <person name="Winkler M.E."/>
        </authorList>
    </citation>
    <scope>NUCLEOTIDE SEQUENCE</scope>
</reference>
<dbReference type="InterPro" id="IPR000914">
    <property type="entry name" value="SBP_5_dom"/>
</dbReference>
<feature type="non-terminal residue" evidence="2">
    <location>
        <position position="1"/>
    </location>
</feature>
<dbReference type="SUPFAM" id="SSF53850">
    <property type="entry name" value="Periplasmic binding protein-like II"/>
    <property type="match status" value="1"/>
</dbReference>
<accession>A0A382RML7</accession>
<evidence type="ECO:0000313" key="2">
    <source>
        <dbReference type="EMBL" id="SVC98218.1"/>
    </source>
</evidence>
<gene>
    <name evidence="2" type="ORF">METZ01_LOCUS351072</name>
</gene>
<feature type="domain" description="Solute-binding protein family 5" evidence="1">
    <location>
        <begin position="4"/>
        <end position="109"/>
    </location>
</feature>